<proteinExistence type="predicted"/>
<feature type="region of interest" description="Disordered" evidence="1">
    <location>
        <begin position="1"/>
        <end position="51"/>
    </location>
</feature>
<evidence type="ECO:0000256" key="1">
    <source>
        <dbReference type="SAM" id="MobiDB-lite"/>
    </source>
</evidence>
<feature type="region of interest" description="Disordered" evidence="1">
    <location>
        <begin position="118"/>
        <end position="172"/>
    </location>
</feature>
<sequence length="172" mass="19493">IETAQTESCSSSPNPPRPLRPPSPPPLRRSPPLPPPQKLQGGSPPAADADAAARRCRRFFLLPLSFSSPFTSSVRNEMSVHEGEKTEKLSTTQQQQQLEDEISWQQIHRYYSLPINVDDDEEDEDYDNLDPEFTVVARASRRSYAEEDDRQRGMGTSRPHLPRDDVAPRELQ</sequence>
<evidence type="ECO:0000313" key="3">
    <source>
        <dbReference type="Proteomes" id="UP000652761"/>
    </source>
</evidence>
<reference evidence="2" key="1">
    <citation type="submission" date="2017-07" db="EMBL/GenBank/DDBJ databases">
        <title>Taro Niue Genome Assembly and Annotation.</title>
        <authorList>
            <person name="Atibalentja N."/>
            <person name="Keating K."/>
            <person name="Fields C.J."/>
        </authorList>
    </citation>
    <scope>NUCLEOTIDE SEQUENCE</scope>
    <source>
        <strain evidence="2">Niue_2</strain>
        <tissue evidence="2">Leaf</tissue>
    </source>
</reference>
<name>A0A843VNF7_COLES</name>
<protein>
    <submittedName>
        <fullName evidence="2">Uncharacterized protein</fullName>
    </submittedName>
</protein>
<comment type="caution">
    <text evidence="2">The sequence shown here is derived from an EMBL/GenBank/DDBJ whole genome shotgun (WGS) entry which is preliminary data.</text>
</comment>
<feature type="compositionally biased region" description="Basic and acidic residues" evidence="1">
    <location>
        <begin position="161"/>
        <end position="172"/>
    </location>
</feature>
<feature type="compositionally biased region" description="Low complexity" evidence="1">
    <location>
        <begin position="38"/>
        <end position="50"/>
    </location>
</feature>
<feature type="non-terminal residue" evidence="2">
    <location>
        <position position="1"/>
    </location>
</feature>
<gene>
    <name evidence="2" type="ORF">Taro_029229</name>
</gene>
<keyword evidence="3" id="KW-1185">Reference proteome</keyword>
<dbReference type="EMBL" id="NMUH01001928">
    <property type="protein sequence ID" value="MQL96546.1"/>
    <property type="molecule type" value="Genomic_DNA"/>
</dbReference>
<feature type="region of interest" description="Disordered" evidence="1">
    <location>
        <begin position="68"/>
        <end position="94"/>
    </location>
</feature>
<evidence type="ECO:0000313" key="2">
    <source>
        <dbReference type="EMBL" id="MQL96546.1"/>
    </source>
</evidence>
<accession>A0A843VNF7</accession>
<feature type="compositionally biased region" description="Pro residues" evidence="1">
    <location>
        <begin position="13"/>
        <end position="37"/>
    </location>
</feature>
<dbReference type="Proteomes" id="UP000652761">
    <property type="component" value="Unassembled WGS sequence"/>
</dbReference>
<feature type="compositionally biased region" description="Basic and acidic residues" evidence="1">
    <location>
        <begin position="143"/>
        <end position="152"/>
    </location>
</feature>
<feature type="compositionally biased region" description="Acidic residues" evidence="1">
    <location>
        <begin position="118"/>
        <end position="130"/>
    </location>
</feature>
<organism evidence="2 3">
    <name type="scientific">Colocasia esculenta</name>
    <name type="common">Wild taro</name>
    <name type="synonym">Arum esculentum</name>
    <dbReference type="NCBI Taxonomy" id="4460"/>
    <lineage>
        <taxon>Eukaryota</taxon>
        <taxon>Viridiplantae</taxon>
        <taxon>Streptophyta</taxon>
        <taxon>Embryophyta</taxon>
        <taxon>Tracheophyta</taxon>
        <taxon>Spermatophyta</taxon>
        <taxon>Magnoliopsida</taxon>
        <taxon>Liliopsida</taxon>
        <taxon>Araceae</taxon>
        <taxon>Aroideae</taxon>
        <taxon>Colocasieae</taxon>
        <taxon>Colocasia</taxon>
    </lineage>
</organism>
<feature type="compositionally biased region" description="Basic and acidic residues" evidence="1">
    <location>
        <begin position="78"/>
        <end position="88"/>
    </location>
</feature>
<feature type="non-terminal residue" evidence="2">
    <location>
        <position position="172"/>
    </location>
</feature>
<dbReference type="AlphaFoldDB" id="A0A843VNF7"/>